<name>A0AAN4ZUP4_9BILA</name>
<feature type="region of interest" description="Disordered" evidence="1">
    <location>
        <begin position="94"/>
        <end position="116"/>
    </location>
</feature>
<keyword evidence="3" id="KW-1185">Reference proteome</keyword>
<feature type="non-terminal residue" evidence="2">
    <location>
        <position position="116"/>
    </location>
</feature>
<feature type="compositionally biased region" description="Polar residues" evidence="1">
    <location>
        <begin position="59"/>
        <end position="71"/>
    </location>
</feature>
<dbReference type="EMBL" id="BTRK01000003">
    <property type="protein sequence ID" value="GMR43725.1"/>
    <property type="molecule type" value="Genomic_DNA"/>
</dbReference>
<gene>
    <name evidence="2" type="ORF">PMAYCL1PPCAC_13920</name>
</gene>
<evidence type="ECO:0000256" key="1">
    <source>
        <dbReference type="SAM" id="MobiDB-lite"/>
    </source>
</evidence>
<feature type="non-terminal residue" evidence="2">
    <location>
        <position position="1"/>
    </location>
</feature>
<sequence length="116" mass="13022">ASFKISGEGFTEDEVKDEELVDSGLMEIKDEPINFSLSSLGANKKDPKEEQLEPEETLNNDAATNPSSNPPMTREELLKYAYCDIDFKEEAYRDEEMVDENGEPIDNFAPHASENS</sequence>
<comment type="caution">
    <text evidence="2">The sequence shown here is derived from an EMBL/GenBank/DDBJ whole genome shotgun (WGS) entry which is preliminary data.</text>
</comment>
<proteinExistence type="predicted"/>
<evidence type="ECO:0000313" key="3">
    <source>
        <dbReference type="Proteomes" id="UP001328107"/>
    </source>
</evidence>
<accession>A0AAN4ZUP4</accession>
<dbReference type="Proteomes" id="UP001328107">
    <property type="component" value="Unassembled WGS sequence"/>
</dbReference>
<reference evidence="3" key="1">
    <citation type="submission" date="2022-10" db="EMBL/GenBank/DDBJ databases">
        <title>Genome assembly of Pristionchus species.</title>
        <authorList>
            <person name="Yoshida K."/>
            <person name="Sommer R.J."/>
        </authorList>
    </citation>
    <scope>NUCLEOTIDE SEQUENCE [LARGE SCALE GENOMIC DNA]</scope>
    <source>
        <strain evidence="3">RS5460</strain>
    </source>
</reference>
<feature type="region of interest" description="Disordered" evidence="1">
    <location>
        <begin position="36"/>
        <end position="72"/>
    </location>
</feature>
<organism evidence="2 3">
    <name type="scientific">Pristionchus mayeri</name>
    <dbReference type="NCBI Taxonomy" id="1317129"/>
    <lineage>
        <taxon>Eukaryota</taxon>
        <taxon>Metazoa</taxon>
        <taxon>Ecdysozoa</taxon>
        <taxon>Nematoda</taxon>
        <taxon>Chromadorea</taxon>
        <taxon>Rhabditida</taxon>
        <taxon>Rhabditina</taxon>
        <taxon>Diplogasteromorpha</taxon>
        <taxon>Diplogasteroidea</taxon>
        <taxon>Neodiplogasteridae</taxon>
        <taxon>Pristionchus</taxon>
    </lineage>
</organism>
<protein>
    <submittedName>
        <fullName evidence="2">Uncharacterized protein</fullName>
    </submittedName>
</protein>
<evidence type="ECO:0000313" key="2">
    <source>
        <dbReference type="EMBL" id="GMR43725.1"/>
    </source>
</evidence>
<dbReference type="AlphaFoldDB" id="A0AAN4ZUP4"/>